<comment type="caution">
    <text evidence="1">The sequence shown here is derived from an EMBL/GenBank/DDBJ whole genome shotgun (WGS) entry which is preliminary data.</text>
</comment>
<accession>A0ABN9XUF8</accession>
<name>A0ABN9XUF8_9DINO</name>
<organism evidence="1 2">
    <name type="scientific">Prorocentrum cordatum</name>
    <dbReference type="NCBI Taxonomy" id="2364126"/>
    <lineage>
        <taxon>Eukaryota</taxon>
        <taxon>Sar</taxon>
        <taxon>Alveolata</taxon>
        <taxon>Dinophyceae</taxon>
        <taxon>Prorocentrales</taxon>
        <taxon>Prorocentraceae</taxon>
        <taxon>Prorocentrum</taxon>
    </lineage>
</organism>
<proteinExistence type="predicted"/>
<evidence type="ECO:0000313" key="2">
    <source>
        <dbReference type="Proteomes" id="UP001189429"/>
    </source>
</evidence>
<evidence type="ECO:0000313" key="1">
    <source>
        <dbReference type="EMBL" id="CAK0903669.1"/>
    </source>
</evidence>
<gene>
    <name evidence="1" type="ORF">PCOR1329_LOCUS79918</name>
</gene>
<reference evidence="1" key="1">
    <citation type="submission" date="2023-10" db="EMBL/GenBank/DDBJ databases">
        <authorList>
            <person name="Chen Y."/>
            <person name="Shah S."/>
            <person name="Dougan E. K."/>
            <person name="Thang M."/>
            <person name="Chan C."/>
        </authorList>
    </citation>
    <scope>NUCLEOTIDE SEQUENCE [LARGE SCALE GENOMIC DNA]</scope>
</reference>
<protein>
    <recommendedName>
        <fullName evidence="3">Anaphase-promoting complex subunit 1</fullName>
    </recommendedName>
</protein>
<keyword evidence="2" id="KW-1185">Reference proteome</keyword>
<dbReference type="EMBL" id="CAUYUJ010021276">
    <property type="protein sequence ID" value="CAK0903669.1"/>
    <property type="molecule type" value="Genomic_DNA"/>
</dbReference>
<dbReference type="Proteomes" id="UP001189429">
    <property type="component" value="Unassembled WGS sequence"/>
</dbReference>
<feature type="non-terminal residue" evidence="1">
    <location>
        <position position="150"/>
    </location>
</feature>
<evidence type="ECO:0008006" key="3">
    <source>
        <dbReference type="Google" id="ProtNLM"/>
    </source>
</evidence>
<sequence length="150" mass="15463">MRRDPSTPFTWTPPRRPLEDLPVVASYSLSREPAPILVGAVPRHRASGHPDPRLDFAAPSALCGPGPGGRGCGALEALEPGELVCLVPIEACIGSELWGLGHGDGLALAARLREARARPALACALLLLRELGRRPPWGGGGDAGDGSGAA</sequence>